<evidence type="ECO:0000313" key="1">
    <source>
        <dbReference type="EMBL" id="TDK29529.1"/>
    </source>
</evidence>
<dbReference type="OrthoDB" id="7432757at2"/>
<accession>A0A4R5U653</accession>
<dbReference type="InterPro" id="IPR022050">
    <property type="entry name" value="T_hemolysin"/>
</dbReference>
<dbReference type="Pfam" id="PF12261">
    <property type="entry name" value="T_hemolysin"/>
    <property type="match status" value="1"/>
</dbReference>
<gene>
    <name evidence="1" type="ORF">E2F49_14250</name>
</gene>
<dbReference type="Proteomes" id="UP000295543">
    <property type="component" value="Unassembled WGS sequence"/>
</dbReference>
<dbReference type="RefSeq" id="WP_133394497.1">
    <property type="nucleotide sequence ID" value="NZ_SMTG01000006.1"/>
</dbReference>
<comment type="caution">
    <text evidence="1">The sequence shown here is derived from an EMBL/GenBank/DDBJ whole genome shotgun (WGS) entry which is preliminary data.</text>
</comment>
<name>A0A4R5U653_9GAMM</name>
<protein>
    <submittedName>
        <fullName evidence="1">Thermostable hemolysin</fullName>
    </submittedName>
</protein>
<evidence type="ECO:0000313" key="2">
    <source>
        <dbReference type="Proteomes" id="UP000295543"/>
    </source>
</evidence>
<sequence>MDIASPRTERRASPTWVRCDVVDTGAVDRAEVEAFIAHVYLARYGARLRGFLPHLLAFRDADDRLVAAVGLRTGREGPLFVEQYLDAPAQTVVAASLGRAVTRDALVEVGNLAALSAGDARALIVHLTGALHAAGLRWVLFTATRQLRNAFDRLHLSTVVLADADRARVRDDGTDWGRYYEVQPQVLFGDLAAGQAFLQARATPAVAPWNGVHAQCAAVPA</sequence>
<dbReference type="AlphaFoldDB" id="A0A4R5U653"/>
<dbReference type="EMBL" id="SMTG01000006">
    <property type="protein sequence ID" value="TDK29529.1"/>
    <property type="molecule type" value="Genomic_DNA"/>
</dbReference>
<keyword evidence="2" id="KW-1185">Reference proteome</keyword>
<proteinExistence type="predicted"/>
<reference evidence="1 2" key="1">
    <citation type="submission" date="2019-03" db="EMBL/GenBank/DDBJ databases">
        <title>Luteimonas zhaokaii sp.nov., isolated from the rectal contents of Plateau pika in Yushu, Qinghai Province, China.</title>
        <authorList>
            <person name="Zhang G."/>
        </authorList>
    </citation>
    <scope>NUCLEOTIDE SEQUENCE [LARGE SCALE GENOMIC DNA]</scope>
    <source>
        <strain evidence="1 2">THG-MD21</strain>
    </source>
</reference>
<organism evidence="1 2">
    <name type="scientific">Luteimonas terrae</name>
    <dbReference type="NCBI Taxonomy" id="1530191"/>
    <lineage>
        <taxon>Bacteria</taxon>
        <taxon>Pseudomonadati</taxon>
        <taxon>Pseudomonadota</taxon>
        <taxon>Gammaproteobacteria</taxon>
        <taxon>Lysobacterales</taxon>
        <taxon>Lysobacteraceae</taxon>
        <taxon>Luteimonas</taxon>
    </lineage>
</organism>